<name>A0A438BYZ9_VITVI</name>
<dbReference type="SUPFAM" id="SSF52540">
    <property type="entry name" value="P-loop containing nucleoside triphosphate hydrolases"/>
    <property type="match status" value="1"/>
</dbReference>
<dbReference type="InterPro" id="IPR003959">
    <property type="entry name" value="ATPase_AAA_core"/>
</dbReference>
<gene>
    <name evidence="7" type="primary">CIP111_1</name>
    <name evidence="7" type="ORF">CK203_073049</name>
</gene>
<dbReference type="PANTHER" id="PTHR23077:SF27">
    <property type="entry name" value="ATPASE FAMILY GENE 2 PROTEIN HOMOLOG A"/>
    <property type="match status" value="1"/>
</dbReference>
<evidence type="ECO:0000256" key="3">
    <source>
        <dbReference type="ARBA" id="ARBA00022840"/>
    </source>
</evidence>
<evidence type="ECO:0000259" key="6">
    <source>
        <dbReference type="SMART" id="SM00382"/>
    </source>
</evidence>
<dbReference type="FunFam" id="1.10.8.60:FF:000038">
    <property type="entry name" value="spermatogenesis-associated protein 5-like protein 1"/>
    <property type="match status" value="1"/>
</dbReference>
<keyword evidence="2 4" id="KW-0547">Nucleotide-binding</keyword>
<dbReference type="Pfam" id="PF00004">
    <property type="entry name" value="AAA"/>
    <property type="match status" value="1"/>
</dbReference>
<dbReference type="Pfam" id="PF17862">
    <property type="entry name" value="AAA_lid_3"/>
    <property type="match status" value="2"/>
</dbReference>
<feature type="region of interest" description="Disordered" evidence="5">
    <location>
        <begin position="63"/>
        <end position="92"/>
    </location>
</feature>
<keyword evidence="3 4" id="KW-0067">ATP-binding</keyword>
<dbReference type="AlphaFoldDB" id="A0A438BYZ9"/>
<reference evidence="7 8" key="1">
    <citation type="journal article" date="2018" name="PLoS Genet.">
        <title>Population sequencing reveals clonal diversity and ancestral inbreeding in the grapevine cultivar Chardonnay.</title>
        <authorList>
            <person name="Roach M.J."/>
            <person name="Johnson D.L."/>
            <person name="Bohlmann J."/>
            <person name="van Vuuren H.J."/>
            <person name="Jones S.J."/>
            <person name="Pretorius I.S."/>
            <person name="Schmidt S.A."/>
            <person name="Borneman A.R."/>
        </authorList>
    </citation>
    <scope>NUCLEOTIDE SEQUENCE [LARGE SCALE GENOMIC DNA]</scope>
    <source>
        <strain evidence="8">cv. Chardonnay</strain>
        <tissue evidence="7">Leaf</tissue>
    </source>
</reference>
<evidence type="ECO:0000256" key="4">
    <source>
        <dbReference type="RuleBase" id="RU003651"/>
    </source>
</evidence>
<dbReference type="PANTHER" id="PTHR23077">
    <property type="entry name" value="AAA-FAMILY ATPASE"/>
    <property type="match status" value="1"/>
</dbReference>
<proteinExistence type="inferred from homology"/>
<dbReference type="InterPro" id="IPR003960">
    <property type="entry name" value="ATPase_AAA_CS"/>
</dbReference>
<dbReference type="InterPro" id="IPR050168">
    <property type="entry name" value="AAA_ATPase_domain"/>
</dbReference>
<evidence type="ECO:0000256" key="5">
    <source>
        <dbReference type="SAM" id="MobiDB-lite"/>
    </source>
</evidence>
<evidence type="ECO:0000256" key="1">
    <source>
        <dbReference type="ARBA" id="ARBA00006914"/>
    </source>
</evidence>
<feature type="domain" description="AAA+ ATPase" evidence="6">
    <location>
        <begin position="231"/>
        <end position="325"/>
    </location>
</feature>
<evidence type="ECO:0000256" key="2">
    <source>
        <dbReference type="ARBA" id="ARBA00022741"/>
    </source>
</evidence>
<dbReference type="InterPro" id="IPR041569">
    <property type="entry name" value="AAA_lid_3"/>
</dbReference>
<evidence type="ECO:0000313" key="7">
    <source>
        <dbReference type="EMBL" id="RVW15800.1"/>
    </source>
</evidence>
<dbReference type="SMART" id="SM00382">
    <property type="entry name" value="AAA"/>
    <property type="match status" value="1"/>
</dbReference>
<sequence>MENSLSDMQIQQLATVTHGFVGADLAALCNEAALVCLRRYVKFKKSCDDFHCNRTSIVHDGKIADPDDSEALEDQFSRDHPDCASSSPPDLSVSSENLPYFGVQKTTSNRTNNIWNGVESSVRRSFIMEEECMLVVTFEDFEKARMKIRPSAMRELAHIGGAYLASAAVIELELLCQSNGPFLFQPSVILEVPRVKWEDVGGQNEVKAQLMEAVEWPQKHQDAFKRIGTRPPTGVLLFGPPGCSKTLMARAVASEADGLAVIRGKESDGVSVADRVMSQLLVELDGLHQRVDVTVIAATNRPDKIDPALLRPGRFDRLLYVGPPNESDRADIFHIHLCKIPFSSDVSIGELAFLTEGYTGADISLICREAAIAAIEDNLDASEITMEHLKTAIRQVQPSELQSYQELSTNFNGLCTLVIKEMNQGFHCAQVNQPGCLSGTFYILF</sequence>
<dbReference type="EMBL" id="QGNW01002594">
    <property type="protein sequence ID" value="RVW15800.1"/>
    <property type="molecule type" value="Genomic_DNA"/>
</dbReference>
<dbReference type="Gene3D" id="3.40.50.300">
    <property type="entry name" value="P-loop containing nucleotide triphosphate hydrolases"/>
    <property type="match status" value="2"/>
</dbReference>
<dbReference type="GO" id="GO:0016887">
    <property type="term" value="F:ATP hydrolysis activity"/>
    <property type="evidence" value="ECO:0007669"/>
    <property type="project" value="InterPro"/>
</dbReference>
<comment type="similarity">
    <text evidence="1 4">Belongs to the AAA ATPase family.</text>
</comment>
<dbReference type="PROSITE" id="PS00674">
    <property type="entry name" value="AAA"/>
    <property type="match status" value="1"/>
</dbReference>
<organism evidence="7 8">
    <name type="scientific">Vitis vinifera</name>
    <name type="common">Grape</name>
    <dbReference type="NCBI Taxonomy" id="29760"/>
    <lineage>
        <taxon>Eukaryota</taxon>
        <taxon>Viridiplantae</taxon>
        <taxon>Streptophyta</taxon>
        <taxon>Embryophyta</taxon>
        <taxon>Tracheophyta</taxon>
        <taxon>Spermatophyta</taxon>
        <taxon>Magnoliopsida</taxon>
        <taxon>eudicotyledons</taxon>
        <taxon>Gunneridae</taxon>
        <taxon>Pentapetalae</taxon>
        <taxon>rosids</taxon>
        <taxon>Vitales</taxon>
        <taxon>Vitaceae</taxon>
        <taxon>Viteae</taxon>
        <taxon>Vitis</taxon>
    </lineage>
</organism>
<dbReference type="InterPro" id="IPR003593">
    <property type="entry name" value="AAA+_ATPase"/>
</dbReference>
<accession>A0A438BYZ9</accession>
<comment type="caution">
    <text evidence="7">The sequence shown here is derived from an EMBL/GenBank/DDBJ whole genome shotgun (WGS) entry which is preliminary data.</text>
</comment>
<dbReference type="Proteomes" id="UP000288805">
    <property type="component" value="Unassembled WGS sequence"/>
</dbReference>
<protein>
    <submittedName>
        <fullName evidence="7">Calmodulin-interacting protein 111</fullName>
    </submittedName>
</protein>
<dbReference type="Gene3D" id="1.10.8.60">
    <property type="match status" value="2"/>
</dbReference>
<dbReference type="GO" id="GO:0005524">
    <property type="term" value="F:ATP binding"/>
    <property type="evidence" value="ECO:0007669"/>
    <property type="project" value="UniProtKB-KW"/>
</dbReference>
<evidence type="ECO:0000313" key="8">
    <source>
        <dbReference type="Proteomes" id="UP000288805"/>
    </source>
</evidence>
<dbReference type="InterPro" id="IPR027417">
    <property type="entry name" value="P-loop_NTPase"/>
</dbReference>